<evidence type="ECO:0000313" key="3">
    <source>
        <dbReference type="Proteomes" id="UP001204142"/>
    </source>
</evidence>
<dbReference type="EMBL" id="JANIGO010000001">
    <property type="protein sequence ID" value="MCQ8894905.1"/>
    <property type="molecule type" value="Genomic_DNA"/>
</dbReference>
<keyword evidence="1" id="KW-1133">Transmembrane helix</keyword>
<sequence length="134" mass="14933">MHKTLQSTGILILAIAVCLSWAMVFPWARQGWMGDAIWLAINLGLFVILHAASGLFRRVLVGLALFSVLSACLVLVWPFLPWLRHSVAWVSQTVFSTHLRLNEAHLFLSAFVLLNIVMVCVSPVRRLVLGGKSR</sequence>
<reference evidence="2 3" key="1">
    <citation type="submission" date="2022-07" db="EMBL/GenBank/DDBJ databases">
        <authorList>
            <person name="Xamxidin M."/>
            <person name="Wu M."/>
        </authorList>
    </citation>
    <scope>NUCLEOTIDE SEQUENCE [LARGE SCALE GENOMIC DNA]</scope>
    <source>
        <strain evidence="2 3">NBRC 111650</strain>
    </source>
</reference>
<organism evidence="2 3">
    <name type="scientific">Limnobacter humi</name>
    <dbReference type="NCBI Taxonomy" id="1778671"/>
    <lineage>
        <taxon>Bacteria</taxon>
        <taxon>Pseudomonadati</taxon>
        <taxon>Pseudomonadota</taxon>
        <taxon>Betaproteobacteria</taxon>
        <taxon>Burkholderiales</taxon>
        <taxon>Burkholderiaceae</taxon>
        <taxon>Limnobacter</taxon>
    </lineage>
</organism>
<feature type="transmembrane region" description="Helical" evidence="1">
    <location>
        <begin position="36"/>
        <end position="56"/>
    </location>
</feature>
<feature type="transmembrane region" description="Helical" evidence="1">
    <location>
        <begin position="63"/>
        <end position="84"/>
    </location>
</feature>
<comment type="caution">
    <text evidence="2">The sequence shown here is derived from an EMBL/GenBank/DDBJ whole genome shotgun (WGS) entry which is preliminary data.</text>
</comment>
<keyword evidence="1" id="KW-0812">Transmembrane</keyword>
<evidence type="ECO:0008006" key="4">
    <source>
        <dbReference type="Google" id="ProtNLM"/>
    </source>
</evidence>
<feature type="transmembrane region" description="Helical" evidence="1">
    <location>
        <begin position="7"/>
        <end position="24"/>
    </location>
</feature>
<dbReference type="RefSeq" id="WP_256762553.1">
    <property type="nucleotide sequence ID" value="NZ_JANIGO010000001.1"/>
</dbReference>
<gene>
    <name evidence="2" type="ORF">NQT62_00440</name>
</gene>
<keyword evidence="3" id="KW-1185">Reference proteome</keyword>
<evidence type="ECO:0000313" key="2">
    <source>
        <dbReference type="EMBL" id="MCQ8894905.1"/>
    </source>
</evidence>
<name>A0ABT1WBL7_9BURK</name>
<accession>A0ABT1WBL7</accession>
<keyword evidence="1" id="KW-0472">Membrane</keyword>
<feature type="transmembrane region" description="Helical" evidence="1">
    <location>
        <begin position="104"/>
        <end position="124"/>
    </location>
</feature>
<proteinExistence type="predicted"/>
<dbReference type="Proteomes" id="UP001204142">
    <property type="component" value="Unassembled WGS sequence"/>
</dbReference>
<evidence type="ECO:0000256" key="1">
    <source>
        <dbReference type="SAM" id="Phobius"/>
    </source>
</evidence>
<protein>
    <recommendedName>
        <fullName evidence="4">Transmembrane protein</fullName>
    </recommendedName>
</protein>